<dbReference type="PROSITE" id="PS50928">
    <property type="entry name" value="ABC_TM1"/>
    <property type="match status" value="1"/>
</dbReference>
<dbReference type="PANTHER" id="PTHR43744:SF12">
    <property type="entry name" value="ABC TRANSPORTER PERMEASE PROTEIN MG189-RELATED"/>
    <property type="match status" value="1"/>
</dbReference>
<evidence type="ECO:0000256" key="4">
    <source>
        <dbReference type="ARBA" id="ARBA00022692"/>
    </source>
</evidence>
<evidence type="ECO:0000256" key="1">
    <source>
        <dbReference type="ARBA" id="ARBA00004651"/>
    </source>
</evidence>
<feature type="transmembrane region" description="Helical" evidence="7">
    <location>
        <begin position="68"/>
        <end position="96"/>
    </location>
</feature>
<accession>A0ABY4CHT5</accession>
<dbReference type="EMBL" id="CP089291">
    <property type="protein sequence ID" value="UOF88728.1"/>
    <property type="molecule type" value="Genomic_DNA"/>
</dbReference>
<feature type="transmembrane region" description="Helical" evidence="7">
    <location>
        <begin position="240"/>
        <end position="260"/>
    </location>
</feature>
<dbReference type="InterPro" id="IPR035906">
    <property type="entry name" value="MetI-like_sf"/>
</dbReference>
<evidence type="ECO:0000259" key="8">
    <source>
        <dbReference type="PROSITE" id="PS50928"/>
    </source>
</evidence>
<reference evidence="9" key="1">
    <citation type="submission" date="2021-12" db="EMBL/GenBank/DDBJ databases">
        <title>Alicyclobacillaceae gen. nov., sp. nov., isolated from chalcocite enrichment system.</title>
        <authorList>
            <person name="Jiang Z."/>
        </authorList>
    </citation>
    <scope>NUCLEOTIDE SEQUENCE</scope>
    <source>
        <strain evidence="9">MYW30-H2</strain>
    </source>
</reference>
<feature type="transmembrane region" description="Helical" evidence="7">
    <location>
        <begin position="12"/>
        <end position="32"/>
    </location>
</feature>
<proteinExistence type="inferred from homology"/>
<evidence type="ECO:0000313" key="10">
    <source>
        <dbReference type="Proteomes" id="UP000830167"/>
    </source>
</evidence>
<dbReference type="RefSeq" id="WP_347435407.1">
    <property type="nucleotide sequence ID" value="NZ_CP089291.1"/>
</dbReference>
<dbReference type="Proteomes" id="UP000830167">
    <property type="component" value="Chromosome"/>
</dbReference>
<dbReference type="PANTHER" id="PTHR43744">
    <property type="entry name" value="ABC TRANSPORTER PERMEASE PROTEIN MG189-RELATED-RELATED"/>
    <property type="match status" value="1"/>
</dbReference>
<gene>
    <name evidence="9" type="ORF">LSG31_12295</name>
</gene>
<evidence type="ECO:0000256" key="2">
    <source>
        <dbReference type="ARBA" id="ARBA00022448"/>
    </source>
</evidence>
<feature type="domain" description="ABC transmembrane type-1" evidence="8">
    <location>
        <begin position="70"/>
        <end position="261"/>
    </location>
</feature>
<dbReference type="Pfam" id="PF00528">
    <property type="entry name" value="BPD_transp_1"/>
    <property type="match status" value="1"/>
</dbReference>
<sequence length="275" mass="30854">MGPSQMLRKFIVTVLAVFWLIVALYPILYLLFESFRSQETYLTGLPWLPPKHLYFGNYQSVLSQGFGIYFLNSTIVALVSLVMIIIFGMMASYAIVRLKGWVSSKVFMLFLAGLAIPIQAAIIPLYLLIFRLGLYDTLWAMILPSVAFALPLSILILVNFLRDIPKELYEAMMMEGIGTLGLLWRLAFPLSKPALTAVGIFNFVQIWNNFLFPLVLTNNPNLQTLPLALQHFQGQYTMNVPAIMAAVTLSAIPLIIAYIFGRRQLLAGMTAGFSK</sequence>
<evidence type="ECO:0000256" key="3">
    <source>
        <dbReference type="ARBA" id="ARBA00022475"/>
    </source>
</evidence>
<keyword evidence="2 7" id="KW-0813">Transport</keyword>
<dbReference type="InterPro" id="IPR000515">
    <property type="entry name" value="MetI-like"/>
</dbReference>
<evidence type="ECO:0000256" key="6">
    <source>
        <dbReference type="ARBA" id="ARBA00023136"/>
    </source>
</evidence>
<evidence type="ECO:0000313" key="9">
    <source>
        <dbReference type="EMBL" id="UOF88728.1"/>
    </source>
</evidence>
<feature type="transmembrane region" description="Helical" evidence="7">
    <location>
        <begin position="108"/>
        <end position="132"/>
    </location>
</feature>
<feature type="transmembrane region" description="Helical" evidence="7">
    <location>
        <begin position="182"/>
        <end position="204"/>
    </location>
</feature>
<dbReference type="Gene3D" id="1.10.3720.10">
    <property type="entry name" value="MetI-like"/>
    <property type="match status" value="1"/>
</dbReference>
<evidence type="ECO:0000256" key="5">
    <source>
        <dbReference type="ARBA" id="ARBA00022989"/>
    </source>
</evidence>
<organism evidence="9 10">
    <name type="scientific">Fodinisporobacter ferrooxydans</name>
    <dbReference type="NCBI Taxonomy" id="2901836"/>
    <lineage>
        <taxon>Bacteria</taxon>
        <taxon>Bacillati</taxon>
        <taxon>Bacillota</taxon>
        <taxon>Bacilli</taxon>
        <taxon>Bacillales</taxon>
        <taxon>Alicyclobacillaceae</taxon>
        <taxon>Fodinisporobacter</taxon>
    </lineage>
</organism>
<keyword evidence="3" id="KW-1003">Cell membrane</keyword>
<keyword evidence="10" id="KW-1185">Reference proteome</keyword>
<evidence type="ECO:0000256" key="7">
    <source>
        <dbReference type="RuleBase" id="RU363032"/>
    </source>
</evidence>
<dbReference type="SUPFAM" id="SSF161098">
    <property type="entry name" value="MetI-like"/>
    <property type="match status" value="1"/>
</dbReference>
<comment type="similarity">
    <text evidence="7">Belongs to the binding-protein-dependent transport system permease family.</text>
</comment>
<dbReference type="CDD" id="cd06261">
    <property type="entry name" value="TM_PBP2"/>
    <property type="match status" value="1"/>
</dbReference>
<keyword evidence="6 7" id="KW-0472">Membrane</keyword>
<protein>
    <submittedName>
        <fullName evidence="9">Carbohydrate ABC transporter permease</fullName>
    </submittedName>
</protein>
<comment type="subcellular location">
    <subcellularLocation>
        <location evidence="1 7">Cell membrane</location>
        <topology evidence="1 7">Multi-pass membrane protein</topology>
    </subcellularLocation>
</comment>
<keyword evidence="5 7" id="KW-1133">Transmembrane helix</keyword>
<feature type="transmembrane region" description="Helical" evidence="7">
    <location>
        <begin position="138"/>
        <end position="161"/>
    </location>
</feature>
<keyword evidence="4 7" id="KW-0812">Transmembrane</keyword>
<name>A0ABY4CHT5_9BACL</name>